<gene>
    <name evidence="1" type="ORF">ACFOZ8_09090</name>
</gene>
<dbReference type="RefSeq" id="WP_377718487.1">
    <property type="nucleotide sequence ID" value="NZ_JBHSAM010000020.1"/>
</dbReference>
<keyword evidence="2" id="KW-1185">Reference proteome</keyword>
<evidence type="ECO:0000313" key="2">
    <source>
        <dbReference type="Proteomes" id="UP001595715"/>
    </source>
</evidence>
<evidence type="ECO:0000313" key="1">
    <source>
        <dbReference type="EMBL" id="MFC4099812.1"/>
    </source>
</evidence>
<organism evidence="1 2">
    <name type="scientific">Paenibacillus xanthanilyticus</name>
    <dbReference type="NCBI Taxonomy" id="1783531"/>
    <lineage>
        <taxon>Bacteria</taxon>
        <taxon>Bacillati</taxon>
        <taxon>Bacillota</taxon>
        <taxon>Bacilli</taxon>
        <taxon>Bacillales</taxon>
        <taxon>Paenibacillaceae</taxon>
        <taxon>Paenibacillus</taxon>
    </lineage>
</organism>
<dbReference type="Proteomes" id="UP001595715">
    <property type="component" value="Unassembled WGS sequence"/>
</dbReference>
<dbReference type="EMBL" id="JBHSAM010000020">
    <property type="protein sequence ID" value="MFC4099812.1"/>
    <property type="molecule type" value="Genomic_DNA"/>
</dbReference>
<reference evidence="2" key="1">
    <citation type="journal article" date="2019" name="Int. J. Syst. Evol. Microbiol.">
        <title>The Global Catalogue of Microorganisms (GCM) 10K type strain sequencing project: providing services to taxonomists for standard genome sequencing and annotation.</title>
        <authorList>
            <consortium name="The Broad Institute Genomics Platform"/>
            <consortium name="The Broad Institute Genome Sequencing Center for Infectious Disease"/>
            <person name="Wu L."/>
            <person name="Ma J."/>
        </authorList>
    </citation>
    <scope>NUCLEOTIDE SEQUENCE [LARGE SCALE GENOMIC DNA]</scope>
    <source>
        <strain evidence="2">IBRC-M 10987</strain>
    </source>
</reference>
<name>A0ABV8JXZ5_9BACL</name>
<comment type="caution">
    <text evidence="1">The sequence shown here is derived from an EMBL/GenBank/DDBJ whole genome shotgun (WGS) entry which is preliminary data.</text>
</comment>
<protein>
    <submittedName>
        <fullName evidence="1">Uncharacterized protein</fullName>
    </submittedName>
</protein>
<proteinExistence type="predicted"/>
<sequence>MEPFGWIELTRSTQYANKIRHFVILIDGQDMGNIEDGGTRQIPLSPGDHEIELRIDWCGSGTIPFRLEANECVRFACDCRIQGWRLFNPFLGIYYILFQPSSYLRLSRVD</sequence>
<accession>A0ABV8JXZ5</accession>